<protein>
    <recommendedName>
        <fullName evidence="4">ABC transporter permease</fullName>
    </recommendedName>
</protein>
<reference evidence="3" key="1">
    <citation type="journal article" date="2019" name="Int. J. Syst. Evol. Microbiol.">
        <title>The Global Catalogue of Microorganisms (GCM) 10K type strain sequencing project: providing services to taxonomists for standard genome sequencing and annotation.</title>
        <authorList>
            <consortium name="The Broad Institute Genomics Platform"/>
            <consortium name="The Broad Institute Genome Sequencing Center for Infectious Disease"/>
            <person name="Wu L."/>
            <person name="Ma J."/>
        </authorList>
    </citation>
    <scope>NUCLEOTIDE SEQUENCE [LARGE SCALE GENOMIC DNA]</scope>
    <source>
        <strain evidence="3">NBRC 108728</strain>
    </source>
</reference>
<evidence type="ECO:0000313" key="2">
    <source>
        <dbReference type="EMBL" id="BDZ50951.1"/>
    </source>
</evidence>
<feature type="region of interest" description="Disordered" evidence="1">
    <location>
        <begin position="25"/>
        <end position="53"/>
    </location>
</feature>
<keyword evidence="3" id="KW-1185">Reference proteome</keyword>
<dbReference type="EMBL" id="AP027732">
    <property type="protein sequence ID" value="BDZ50951.1"/>
    <property type="molecule type" value="Genomic_DNA"/>
</dbReference>
<name>A0ABN6Y196_9MICO</name>
<evidence type="ECO:0000256" key="1">
    <source>
        <dbReference type="SAM" id="MobiDB-lite"/>
    </source>
</evidence>
<evidence type="ECO:0000313" key="3">
    <source>
        <dbReference type="Proteomes" id="UP001321486"/>
    </source>
</evidence>
<evidence type="ECO:0008006" key="4">
    <source>
        <dbReference type="Google" id="ProtNLM"/>
    </source>
</evidence>
<sequence>MIALAIALEIVYSVIQRLVVPAGVRAGQRSEDDRTGATRSRAVVGSPLQEGNK</sequence>
<dbReference type="Proteomes" id="UP001321486">
    <property type="component" value="Chromosome"/>
</dbReference>
<organism evidence="2 3">
    <name type="scientific">Frondihabitans sucicola</name>
    <dbReference type="NCBI Taxonomy" id="1268041"/>
    <lineage>
        <taxon>Bacteria</taxon>
        <taxon>Bacillati</taxon>
        <taxon>Actinomycetota</taxon>
        <taxon>Actinomycetes</taxon>
        <taxon>Micrococcales</taxon>
        <taxon>Microbacteriaceae</taxon>
        <taxon>Frondihabitans</taxon>
    </lineage>
</organism>
<proteinExistence type="predicted"/>
<gene>
    <name evidence="2" type="ORF">GCM10025867_31920</name>
</gene>
<accession>A0ABN6Y196</accession>